<dbReference type="PANTHER" id="PTHR14119:SF3">
    <property type="entry name" value="ISOCHORISMATASE DOMAIN-CONTAINING PROTEIN 2"/>
    <property type="match status" value="1"/>
</dbReference>
<dbReference type="InterPro" id="IPR036380">
    <property type="entry name" value="Isochorismatase-like_sf"/>
</dbReference>
<sequence length="186" mass="20302">MKDQRFTPQRSLLVMIDMQQRLMPAIEHGQRLVDQACRLMKAAQLLDIPVILVEENPAGLGATEERIRRAAPQAPVIVKMAFGAGDEAAVLEEFEKRRAAGRDQLVLAGAEAHVCVLQSALGLAARGYHVGVVSDCIGSRRAHDREVAIARMTGAGVSVLTREMIVFEWLASAAHPQFKAILDTVR</sequence>
<evidence type="ECO:0000313" key="2">
    <source>
        <dbReference type="EMBL" id="OQW49711.1"/>
    </source>
</evidence>
<accession>A0A1W9HR44</accession>
<evidence type="ECO:0000313" key="3">
    <source>
        <dbReference type="Proteomes" id="UP000192872"/>
    </source>
</evidence>
<dbReference type="SUPFAM" id="SSF52499">
    <property type="entry name" value="Isochorismatase-like hydrolases"/>
    <property type="match status" value="1"/>
</dbReference>
<organism evidence="2 3">
    <name type="scientific">Candidatus Raskinella chloraquaticus</name>
    <dbReference type="NCBI Taxonomy" id="1951219"/>
    <lineage>
        <taxon>Bacteria</taxon>
        <taxon>Pseudomonadati</taxon>
        <taxon>Pseudomonadota</taxon>
        <taxon>Alphaproteobacteria</taxon>
        <taxon>Hyphomicrobiales</taxon>
        <taxon>Phreatobacteraceae</taxon>
        <taxon>Candidatus Raskinella</taxon>
    </lineage>
</organism>
<dbReference type="STRING" id="1827387.A4S15_03095"/>
<dbReference type="Proteomes" id="UP000192872">
    <property type="component" value="Unassembled WGS sequence"/>
</dbReference>
<dbReference type="EMBL" id="LWDL01000031">
    <property type="protein sequence ID" value="OQW49711.1"/>
    <property type="molecule type" value="Genomic_DNA"/>
</dbReference>
<feature type="domain" description="Isochorismatase-like" evidence="1">
    <location>
        <begin position="11"/>
        <end position="163"/>
    </location>
</feature>
<gene>
    <name evidence="2" type="ORF">A4S15_03095</name>
</gene>
<name>A0A1W9HR44_9HYPH</name>
<evidence type="ECO:0000259" key="1">
    <source>
        <dbReference type="Pfam" id="PF00857"/>
    </source>
</evidence>
<dbReference type="Gene3D" id="3.40.50.850">
    <property type="entry name" value="Isochorismatase-like"/>
    <property type="match status" value="1"/>
</dbReference>
<comment type="caution">
    <text evidence="2">The sequence shown here is derived from an EMBL/GenBank/DDBJ whole genome shotgun (WGS) entry which is preliminary data.</text>
</comment>
<proteinExistence type="predicted"/>
<dbReference type="RefSeq" id="WP_376799930.1">
    <property type="nucleotide sequence ID" value="NZ_DBNB01000008.1"/>
</dbReference>
<protein>
    <recommendedName>
        <fullName evidence="1">Isochorismatase-like domain-containing protein</fullName>
    </recommendedName>
</protein>
<reference evidence="2 3" key="1">
    <citation type="journal article" date="2017" name="Water Res.">
        <title>Comammox in drinking water systems.</title>
        <authorList>
            <person name="Wang Y."/>
            <person name="Ma L."/>
            <person name="Mao Y."/>
            <person name="Jiang X."/>
            <person name="Xia Y."/>
            <person name="Yu K."/>
            <person name="Li B."/>
            <person name="Zhang T."/>
        </authorList>
    </citation>
    <scope>NUCLEOTIDE SEQUENCE [LARGE SCALE GENOMIC DNA]</scope>
    <source>
        <strain evidence="2">SG_bin8</strain>
    </source>
</reference>
<dbReference type="AlphaFoldDB" id="A0A1W9HR44"/>
<dbReference type="Pfam" id="PF00857">
    <property type="entry name" value="Isochorismatase"/>
    <property type="match status" value="1"/>
</dbReference>
<dbReference type="InterPro" id="IPR050993">
    <property type="entry name" value="Isochorismatase_domain"/>
</dbReference>
<dbReference type="InterPro" id="IPR000868">
    <property type="entry name" value="Isochorismatase-like_dom"/>
</dbReference>
<dbReference type="PANTHER" id="PTHR14119">
    <property type="entry name" value="HYDROLASE"/>
    <property type="match status" value="1"/>
</dbReference>